<evidence type="ECO:0000313" key="4">
    <source>
        <dbReference type="Proteomes" id="UP001321473"/>
    </source>
</evidence>
<reference evidence="3 4" key="1">
    <citation type="journal article" date="2023" name="Arcadia Sci">
        <title>De novo assembly of a long-read Amblyomma americanum tick genome.</title>
        <authorList>
            <person name="Chou S."/>
            <person name="Poskanzer K.E."/>
            <person name="Rollins M."/>
            <person name="Thuy-Boun P.S."/>
        </authorList>
    </citation>
    <scope>NUCLEOTIDE SEQUENCE [LARGE SCALE GENOMIC DNA]</scope>
    <source>
        <strain evidence="3">F_SG_1</strain>
        <tissue evidence="3">Salivary glands</tissue>
    </source>
</reference>
<dbReference type="AlphaFoldDB" id="A0AAQ4EE28"/>
<dbReference type="PANTHER" id="PTHR45727">
    <property type="entry name" value="NPC INTRACELLULAR CHOLESTEROL TRANSPORTER 1"/>
    <property type="match status" value="1"/>
</dbReference>
<dbReference type="GO" id="GO:0015918">
    <property type="term" value="P:sterol transport"/>
    <property type="evidence" value="ECO:0007669"/>
    <property type="project" value="TreeGrafter"/>
</dbReference>
<dbReference type="InterPro" id="IPR032190">
    <property type="entry name" value="NPC1_N"/>
</dbReference>
<dbReference type="EMBL" id="JARKHS020017422">
    <property type="protein sequence ID" value="KAK8772986.1"/>
    <property type="molecule type" value="Genomic_DNA"/>
</dbReference>
<accession>A0AAQ4EE28</accession>
<feature type="chain" id="PRO_5042828853" description="Niemann-Pick C1 N-terminal domain-containing protein" evidence="1">
    <location>
        <begin position="22"/>
        <end position="228"/>
    </location>
</feature>
<feature type="domain" description="Niemann-Pick C1 N-terminal" evidence="2">
    <location>
        <begin position="21"/>
        <end position="209"/>
    </location>
</feature>
<dbReference type="Proteomes" id="UP001321473">
    <property type="component" value="Unassembled WGS sequence"/>
</dbReference>
<protein>
    <recommendedName>
        <fullName evidence="2">Niemann-Pick C1 N-terminal domain-containing protein</fullName>
    </recommendedName>
</protein>
<dbReference type="Pfam" id="PF16414">
    <property type="entry name" value="NPC1_N"/>
    <property type="match status" value="1"/>
</dbReference>
<evidence type="ECO:0000256" key="1">
    <source>
        <dbReference type="SAM" id="SignalP"/>
    </source>
</evidence>
<organism evidence="3 4">
    <name type="scientific">Amblyomma americanum</name>
    <name type="common">Lone star tick</name>
    <dbReference type="NCBI Taxonomy" id="6943"/>
    <lineage>
        <taxon>Eukaryota</taxon>
        <taxon>Metazoa</taxon>
        <taxon>Ecdysozoa</taxon>
        <taxon>Arthropoda</taxon>
        <taxon>Chelicerata</taxon>
        <taxon>Arachnida</taxon>
        <taxon>Acari</taxon>
        <taxon>Parasitiformes</taxon>
        <taxon>Ixodida</taxon>
        <taxon>Ixodoidea</taxon>
        <taxon>Ixodidae</taxon>
        <taxon>Amblyomminae</taxon>
        <taxon>Amblyomma</taxon>
    </lineage>
</organism>
<keyword evidence="4" id="KW-1185">Reference proteome</keyword>
<gene>
    <name evidence="3" type="ORF">V5799_012481</name>
</gene>
<name>A0AAQ4EE28_AMBAM</name>
<evidence type="ECO:0000313" key="3">
    <source>
        <dbReference type="EMBL" id="KAK8772986.1"/>
    </source>
</evidence>
<evidence type="ECO:0000259" key="2">
    <source>
        <dbReference type="Pfam" id="PF16414"/>
    </source>
</evidence>
<keyword evidence="1" id="KW-0732">Signal</keyword>
<dbReference type="GO" id="GO:0016020">
    <property type="term" value="C:membrane"/>
    <property type="evidence" value="ECO:0007669"/>
    <property type="project" value="TreeGrafter"/>
</dbReference>
<feature type="signal peptide" evidence="1">
    <location>
        <begin position="1"/>
        <end position="21"/>
    </location>
</feature>
<dbReference type="PANTHER" id="PTHR45727:SF2">
    <property type="entry name" value="NPC INTRACELLULAR CHOLESTEROL TRANSPORTER 1"/>
    <property type="match status" value="1"/>
</dbReference>
<proteinExistence type="predicted"/>
<sequence length="228" mass="24759">MSSQWLFALAVGIAFVSSARAQCISYGYCGTDDDSGKPLPCSVNREPVPIKKNVIEGACPALIGSSGESVPACCDVKQAEAFKSEFKTLFNLGVGKTSACFLNFQNLVCQAFCSPRQSEFFAINGTVEKGNGHPSATDSVYAVSKKFAERVYNTCKDVRTYVFGIKLMRYMCGKHGNSNCNAERLLEFVGSIWSEGGYSPIKIRHVITDSPITVGGKKLEPFSPEHLH</sequence>
<dbReference type="GO" id="GO:0032934">
    <property type="term" value="F:sterol binding"/>
    <property type="evidence" value="ECO:0007669"/>
    <property type="project" value="TreeGrafter"/>
</dbReference>
<comment type="caution">
    <text evidence="3">The sequence shown here is derived from an EMBL/GenBank/DDBJ whole genome shotgun (WGS) entry which is preliminary data.</text>
</comment>